<comment type="caution">
    <text evidence="3">The sequence shown here is derived from an EMBL/GenBank/DDBJ whole genome shotgun (WGS) entry which is preliminary data.</text>
</comment>
<dbReference type="SUPFAM" id="SSF51735">
    <property type="entry name" value="NAD(P)-binding Rossmann-fold domains"/>
    <property type="match status" value="1"/>
</dbReference>
<dbReference type="GO" id="GO:0055129">
    <property type="term" value="P:L-proline biosynthetic process"/>
    <property type="evidence" value="ECO:0007669"/>
    <property type="project" value="TreeGrafter"/>
</dbReference>
<protein>
    <submittedName>
        <fullName evidence="3">Delta 1-pyrroline-5-carboxylate reductase</fullName>
    </submittedName>
</protein>
<evidence type="ECO:0000256" key="1">
    <source>
        <dbReference type="ARBA" id="ARBA00005525"/>
    </source>
</evidence>
<dbReference type="Pfam" id="PF03807">
    <property type="entry name" value="F420_oxidored"/>
    <property type="match status" value="1"/>
</dbReference>
<name>A0A8H6E2M6_PETAA</name>
<sequence length="167" mass="17959">MANMKNSTLCVLGCGNLGSAILKSLIDRPQDQKAAVLFTRFIASVRSQESKHRLTAQFSAYSQNLSISRDSLNAVQESDIVVLAVDPAVVETVLLTAGLRDALADKLLISVAAGWTRQKLETTLYGSPTTSENTKGRTWVVRTLPNIAASVSQSLTAIEISEPELPD</sequence>
<dbReference type="GO" id="GO:0004735">
    <property type="term" value="F:pyrroline-5-carboxylate reductase activity"/>
    <property type="evidence" value="ECO:0007669"/>
    <property type="project" value="TreeGrafter"/>
</dbReference>
<dbReference type="EMBL" id="SPNV01000266">
    <property type="protein sequence ID" value="KAF5857266.1"/>
    <property type="molecule type" value="Genomic_DNA"/>
</dbReference>
<comment type="similarity">
    <text evidence="1">Belongs to the pyrroline-5-carboxylate reductase family.</text>
</comment>
<evidence type="ECO:0000259" key="2">
    <source>
        <dbReference type="Pfam" id="PF03807"/>
    </source>
</evidence>
<keyword evidence="4" id="KW-1185">Reference proteome</keyword>
<dbReference type="InterPro" id="IPR036291">
    <property type="entry name" value="NAD(P)-bd_dom_sf"/>
</dbReference>
<dbReference type="Gene3D" id="3.40.50.720">
    <property type="entry name" value="NAD(P)-binding Rossmann-like Domain"/>
    <property type="match status" value="1"/>
</dbReference>
<evidence type="ECO:0000313" key="4">
    <source>
        <dbReference type="Proteomes" id="UP000541154"/>
    </source>
</evidence>
<feature type="domain" description="Pyrroline-5-carboxylate reductase catalytic N-terminal" evidence="2">
    <location>
        <begin position="9"/>
        <end position="114"/>
    </location>
</feature>
<dbReference type="AlphaFoldDB" id="A0A8H6E2M6"/>
<dbReference type="InterPro" id="IPR028939">
    <property type="entry name" value="P5C_Rdtase_cat_N"/>
</dbReference>
<gene>
    <name evidence="3" type="primary">PRO3_1</name>
    <name evidence="3" type="ORF">ETB97_005991</name>
</gene>
<proteinExistence type="inferred from homology"/>
<accession>A0A8H6E2M6</accession>
<reference evidence="3 4" key="1">
    <citation type="submission" date="2019-04" db="EMBL/GenBank/DDBJ databases">
        <title>Aspergillus burnettii sp. nov., novel species from soil in southeast Queensland.</title>
        <authorList>
            <person name="Gilchrist C.L.M."/>
            <person name="Pitt J.I."/>
            <person name="Lange L."/>
            <person name="Lacey H.J."/>
            <person name="Vuong D."/>
            <person name="Midgley D.J."/>
            <person name="Greenfield P."/>
            <person name="Bradbury M."/>
            <person name="Lacey E."/>
            <person name="Busk P.K."/>
            <person name="Pilgaard B."/>
            <person name="Chooi Y.H."/>
            <person name="Piggott A.M."/>
        </authorList>
    </citation>
    <scope>NUCLEOTIDE SEQUENCE [LARGE SCALE GENOMIC DNA]</scope>
    <source>
        <strain evidence="3 4">FRR 5400</strain>
    </source>
</reference>
<dbReference type="Proteomes" id="UP000541154">
    <property type="component" value="Unassembled WGS sequence"/>
</dbReference>
<evidence type="ECO:0000313" key="3">
    <source>
        <dbReference type="EMBL" id="KAF5857266.1"/>
    </source>
</evidence>
<dbReference type="PANTHER" id="PTHR11645">
    <property type="entry name" value="PYRROLINE-5-CARBOXYLATE REDUCTASE"/>
    <property type="match status" value="1"/>
</dbReference>
<dbReference type="PANTHER" id="PTHR11645:SF27">
    <property type="entry name" value="HYPOTHETICAL PYRROLINE-5-CARBOXYLATE REDUCTASE (EUROFUNG)"/>
    <property type="match status" value="1"/>
</dbReference>
<organism evidence="3 4">
    <name type="scientific">Petromyces alliaceus</name>
    <name type="common">Aspergillus alliaceus</name>
    <dbReference type="NCBI Taxonomy" id="209559"/>
    <lineage>
        <taxon>Eukaryota</taxon>
        <taxon>Fungi</taxon>
        <taxon>Dikarya</taxon>
        <taxon>Ascomycota</taxon>
        <taxon>Pezizomycotina</taxon>
        <taxon>Eurotiomycetes</taxon>
        <taxon>Eurotiomycetidae</taxon>
        <taxon>Eurotiales</taxon>
        <taxon>Aspergillaceae</taxon>
        <taxon>Aspergillus</taxon>
        <taxon>Aspergillus subgen. Circumdati</taxon>
    </lineage>
</organism>